<protein>
    <submittedName>
        <fullName evidence="2">Uncharacterized protein</fullName>
    </submittedName>
</protein>
<evidence type="ECO:0000313" key="2">
    <source>
        <dbReference type="EMBL" id="KAJ7209473.1"/>
    </source>
</evidence>
<organism evidence="2 3">
    <name type="scientific">Mycena pura</name>
    <dbReference type="NCBI Taxonomy" id="153505"/>
    <lineage>
        <taxon>Eukaryota</taxon>
        <taxon>Fungi</taxon>
        <taxon>Dikarya</taxon>
        <taxon>Basidiomycota</taxon>
        <taxon>Agaricomycotina</taxon>
        <taxon>Agaricomycetes</taxon>
        <taxon>Agaricomycetidae</taxon>
        <taxon>Agaricales</taxon>
        <taxon>Marasmiineae</taxon>
        <taxon>Mycenaceae</taxon>
        <taxon>Mycena</taxon>
    </lineage>
</organism>
<feature type="region of interest" description="Disordered" evidence="1">
    <location>
        <begin position="49"/>
        <end position="113"/>
    </location>
</feature>
<keyword evidence="3" id="KW-1185">Reference proteome</keyword>
<name>A0AAD6YCQ5_9AGAR</name>
<comment type="caution">
    <text evidence="2">The sequence shown here is derived from an EMBL/GenBank/DDBJ whole genome shotgun (WGS) entry which is preliminary data.</text>
</comment>
<evidence type="ECO:0000256" key="1">
    <source>
        <dbReference type="SAM" id="MobiDB-lite"/>
    </source>
</evidence>
<dbReference type="Proteomes" id="UP001219525">
    <property type="component" value="Unassembled WGS sequence"/>
</dbReference>
<evidence type="ECO:0000313" key="3">
    <source>
        <dbReference type="Proteomes" id="UP001219525"/>
    </source>
</evidence>
<dbReference type="EMBL" id="JARJCW010000030">
    <property type="protein sequence ID" value="KAJ7209473.1"/>
    <property type="molecule type" value="Genomic_DNA"/>
</dbReference>
<dbReference type="AlphaFoldDB" id="A0AAD6YCQ5"/>
<feature type="compositionally biased region" description="Basic and acidic residues" evidence="1">
    <location>
        <begin position="93"/>
        <end position="104"/>
    </location>
</feature>
<feature type="region of interest" description="Disordered" evidence="1">
    <location>
        <begin position="1"/>
        <end position="26"/>
    </location>
</feature>
<proteinExistence type="predicted"/>
<accession>A0AAD6YCQ5</accession>
<feature type="compositionally biased region" description="Acidic residues" evidence="1">
    <location>
        <begin position="53"/>
        <end position="71"/>
    </location>
</feature>
<sequence>MSSASKKTDKGKKRATSAELDNNRLLEKLEAEKALIAQRIAELKAARAYVDGGNDDDADNGGDEDDGEDEREEHREAGISAGTGRSGTGRPGTGEKRRAPERSESPAVKRSWKENPWEVTLSQALRVMHHATGEGFGWVRLWPLPLQEGALQLQTQGPQDVYVCGFGGGSG</sequence>
<gene>
    <name evidence="2" type="ORF">GGX14DRAFT_394998</name>
</gene>
<reference evidence="2" key="1">
    <citation type="submission" date="2023-03" db="EMBL/GenBank/DDBJ databases">
        <title>Massive genome expansion in bonnet fungi (Mycena s.s.) driven by repeated elements and novel gene families across ecological guilds.</title>
        <authorList>
            <consortium name="Lawrence Berkeley National Laboratory"/>
            <person name="Harder C.B."/>
            <person name="Miyauchi S."/>
            <person name="Viragh M."/>
            <person name="Kuo A."/>
            <person name="Thoen E."/>
            <person name="Andreopoulos B."/>
            <person name="Lu D."/>
            <person name="Skrede I."/>
            <person name="Drula E."/>
            <person name="Henrissat B."/>
            <person name="Morin E."/>
            <person name="Kohler A."/>
            <person name="Barry K."/>
            <person name="LaButti K."/>
            <person name="Morin E."/>
            <person name="Salamov A."/>
            <person name="Lipzen A."/>
            <person name="Mereny Z."/>
            <person name="Hegedus B."/>
            <person name="Baldrian P."/>
            <person name="Stursova M."/>
            <person name="Weitz H."/>
            <person name="Taylor A."/>
            <person name="Grigoriev I.V."/>
            <person name="Nagy L.G."/>
            <person name="Martin F."/>
            <person name="Kauserud H."/>
        </authorList>
    </citation>
    <scope>NUCLEOTIDE SEQUENCE</scope>
    <source>
        <strain evidence="2">9144</strain>
    </source>
</reference>